<evidence type="ECO:0000313" key="2">
    <source>
        <dbReference type="EMBL" id="ACU70102.1"/>
    </source>
</evidence>
<dbReference type="AlphaFoldDB" id="C7Q605"/>
<dbReference type="InterPro" id="IPR000600">
    <property type="entry name" value="ROK"/>
</dbReference>
<comment type="similarity">
    <text evidence="1">Belongs to the ROK (NagC/XylR) family.</text>
</comment>
<dbReference type="STRING" id="479433.Caci_1177"/>
<name>C7Q605_CATAD</name>
<organism evidence="2 3">
    <name type="scientific">Catenulispora acidiphila (strain DSM 44928 / JCM 14897 / NBRC 102108 / NRRL B-24433 / ID139908)</name>
    <dbReference type="NCBI Taxonomy" id="479433"/>
    <lineage>
        <taxon>Bacteria</taxon>
        <taxon>Bacillati</taxon>
        <taxon>Actinomycetota</taxon>
        <taxon>Actinomycetes</taxon>
        <taxon>Catenulisporales</taxon>
        <taxon>Catenulisporaceae</taxon>
        <taxon>Catenulispora</taxon>
    </lineage>
</organism>
<dbReference type="EMBL" id="CP001700">
    <property type="protein sequence ID" value="ACU70102.1"/>
    <property type="molecule type" value="Genomic_DNA"/>
</dbReference>
<dbReference type="InterPro" id="IPR043129">
    <property type="entry name" value="ATPase_NBD"/>
</dbReference>
<dbReference type="HOGENOM" id="CLU_036604_0_4_11"/>
<accession>C7Q605</accession>
<dbReference type="PANTHER" id="PTHR18964">
    <property type="entry name" value="ROK (REPRESSOR, ORF, KINASE) FAMILY"/>
    <property type="match status" value="1"/>
</dbReference>
<dbReference type="Pfam" id="PF00480">
    <property type="entry name" value="ROK"/>
    <property type="match status" value="1"/>
</dbReference>
<sequence>MLPPVVLGIDFGGTKTAMAVAEPTPGPRLGAATVPTHAAEGGRASLGRGLRAARALLDRVAPGREPIAVGVSTIGIPRDSGVDLAPNIPGWADLALAKEIQAAFPASEVRVETDVKAAARVEAVEGALQEADPGLYLNLGTGLAVAIVTKGEVIAGRNGAAGEIGYNLRRLADVGLAAGHRSILEDQVSGIGLLARAKEIHPDATGAKDLFAAASLDPRAADILREFTDELAFHLVNLAIAVDPARIAVGGGMVRSWPVLYAPLRRALDAAVPFPPELVQAAFPFDAPLAGALTLARAAVREAALAAPAESSTTSTTP</sequence>
<dbReference type="SUPFAM" id="SSF53067">
    <property type="entry name" value="Actin-like ATPase domain"/>
    <property type="match status" value="1"/>
</dbReference>
<dbReference type="Proteomes" id="UP000000851">
    <property type="component" value="Chromosome"/>
</dbReference>
<dbReference type="InParanoid" id="C7Q605"/>
<keyword evidence="3" id="KW-1185">Reference proteome</keyword>
<proteinExistence type="inferred from homology"/>
<evidence type="ECO:0000256" key="1">
    <source>
        <dbReference type="ARBA" id="ARBA00006479"/>
    </source>
</evidence>
<evidence type="ECO:0000313" key="3">
    <source>
        <dbReference type="Proteomes" id="UP000000851"/>
    </source>
</evidence>
<reference evidence="2 3" key="1">
    <citation type="journal article" date="2009" name="Stand. Genomic Sci.">
        <title>Complete genome sequence of Catenulispora acidiphila type strain (ID 139908).</title>
        <authorList>
            <person name="Copeland A."/>
            <person name="Lapidus A."/>
            <person name="Glavina Del Rio T."/>
            <person name="Nolan M."/>
            <person name="Lucas S."/>
            <person name="Chen F."/>
            <person name="Tice H."/>
            <person name="Cheng J.F."/>
            <person name="Bruce D."/>
            <person name="Goodwin L."/>
            <person name="Pitluck S."/>
            <person name="Mikhailova N."/>
            <person name="Pati A."/>
            <person name="Ivanova N."/>
            <person name="Mavromatis K."/>
            <person name="Chen A."/>
            <person name="Palaniappan K."/>
            <person name="Chain P."/>
            <person name="Land M."/>
            <person name="Hauser L."/>
            <person name="Chang Y.J."/>
            <person name="Jeffries C.D."/>
            <person name="Chertkov O."/>
            <person name="Brettin T."/>
            <person name="Detter J.C."/>
            <person name="Han C."/>
            <person name="Ali Z."/>
            <person name="Tindall B.J."/>
            <person name="Goker M."/>
            <person name="Bristow J."/>
            <person name="Eisen J.A."/>
            <person name="Markowitz V."/>
            <person name="Hugenholtz P."/>
            <person name="Kyrpides N.C."/>
            <person name="Klenk H.P."/>
        </authorList>
    </citation>
    <scope>NUCLEOTIDE SEQUENCE [LARGE SCALE GENOMIC DNA]</scope>
    <source>
        <strain evidence="3">DSM 44928 / JCM 14897 / NBRC 102108 / NRRL B-24433 / ID139908</strain>
    </source>
</reference>
<dbReference type="eggNOG" id="COG1940">
    <property type="taxonomic scope" value="Bacteria"/>
</dbReference>
<dbReference type="Gene3D" id="3.30.420.40">
    <property type="match status" value="2"/>
</dbReference>
<dbReference type="KEGG" id="cai:Caci_1177"/>
<protein>
    <submittedName>
        <fullName evidence="2">ROK family protein</fullName>
    </submittedName>
</protein>
<dbReference type="RefSeq" id="WP_012785396.1">
    <property type="nucleotide sequence ID" value="NC_013131.1"/>
</dbReference>
<gene>
    <name evidence="2" type="ordered locus">Caci_1177</name>
</gene>
<dbReference type="PANTHER" id="PTHR18964:SF149">
    <property type="entry name" value="BIFUNCTIONAL UDP-N-ACETYLGLUCOSAMINE 2-EPIMERASE_N-ACETYLMANNOSAMINE KINASE"/>
    <property type="match status" value="1"/>
</dbReference>